<comment type="subcellular location">
    <subcellularLocation>
        <location evidence="1">Membrane</location>
        <topology evidence="1">Multi-pass membrane protein</topology>
    </subcellularLocation>
</comment>
<feature type="transmembrane region" description="Helical" evidence="9">
    <location>
        <begin position="7"/>
        <end position="29"/>
    </location>
</feature>
<evidence type="ECO:0000256" key="8">
    <source>
        <dbReference type="ARBA" id="ARBA00023136"/>
    </source>
</evidence>
<proteinExistence type="inferred from homology"/>
<dbReference type="OrthoDB" id="1508846at2759"/>
<evidence type="ECO:0000256" key="1">
    <source>
        <dbReference type="ARBA" id="ARBA00004141"/>
    </source>
</evidence>
<dbReference type="Pfam" id="PF05493">
    <property type="entry name" value="ATP_synt_H"/>
    <property type="match status" value="1"/>
</dbReference>
<organism evidence="10 11">
    <name type="scientific">Theileria equi strain WA</name>
    <dbReference type="NCBI Taxonomy" id="1537102"/>
    <lineage>
        <taxon>Eukaryota</taxon>
        <taxon>Sar</taxon>
        <taxon>Alveolata</taxon>
        <taxon>Apicomplexa</taxon>
        <taxon>Aconoidasida</taxon>
        <taxon>Piroplasmida</taxon>
        <taxon>Theileriidae</taxon>
        <taxon>Theileria</taxon>
    </lineage>
</organism>
<dbReference type="RefSeq" id="XP_004832721.1">
    <property type="nucleotide sequence ID" value="XM_004832664.1"/>
</dbReference>
<keyword evidence="3" id="KW-0813">Transport</keyword>
<evidence type="ECO:0000256" key="4">
    <source>
        <dbReference type="ARBA" id="ARBA00022692"/>
    </source>
</evidence>
<comment type="caution">
    <text evidence="10">The sequence shown here is derived from an EMBL/GenBank/DDBJ whole genome shotgun (WGS) entry which is preliminary data.</text>
</comment>
<sequence length="92" mass="10499">MIHSKVILVGSSIYFLLGALLCVVLLVTLMPKVNPNERKDFVSYVLLLVPLGVFFLWLLWFCMYLAQMNPMIHPIREFHAKVKGVPSKEPAL</sequence>
<name>L1LDD3_THEEQ</name>
<dbReference type="GeneID" id="15802876"/>
<dbReference type="GO" id="GO:0046961">
    <property type="term" value="F:proton-transporting ATPase activity, rotational mechanism"/>
    <property type="evidence" value="ECO:0007669"/>
    <property type="project" value="InterPro"/>
</dbReference>
<gene>
    <name evidence="10" type="ORF">BEWA_053240</name>
</gene>
<protein>
    <submittedName>
        <fullName evidence="10">Uncharacterized protein</fullName>
    </submittedName>
</protein>
<dbReference type="KEGG" id="beq:BEWA_053240"/>
<keyword evidence="11" id="KW-1185">Reference proteome</keyword>
<dbReference type="GO" id="GO:0033179">
    <property type="term" value="C:proton-transporting V-type ATPase, V0 domain"/>
    <property type="evidence" value="ECO:0007669"/>
    <property type="project" value="InterPro"/>
</dbReference>
<evidence type="ECO:0000256" key="7">
    <source>
        <dbReference type="ARBA" id="ARBA00023065"/>
    </source>
</evidence>
<keyword evidence="6 9" id="KW-1133">Transmembrane helix</keyword>
<accession>L1LDD3</accession>
<evidence type="ECO:0000256" key="3">
    <source>
        <dbReference type="ARBA" id="ARBA00022448"/>
    </source>
</evidence>
<keyword evidence="5" id="KW-0375">Hydrogen ion transport</keyword>
<evidence type="ECO:0000256" key="2">
    <source>
        <dbReference type="ARBA" id="ARBA00008328"/>
    </source>
</evidence>
<evidence type="ECO:0000313" key="10">
    <source>
        <dbReference type="EMBL" id="EKX73269.1"/>
    </source>
</evidence>
<dbReference type="EMBL" id="ACOU01000003">
    <property type="protein sequence ID" value="EKX73269.1"/>
    <property type="molecule type" value="Genomic_DNA"/>
</dbReference>
<feature type="transmembrane region" description="Helical" evidence="9">
    <location>
        <begin position="41"/>
        <end position="66"/>
    </location>
</feature>
<keyword evidence="7" id="KW-0406">Ion transport</keyword>
<evidence type="ECO:0000256" key="5">
    <source>
        <dbReference type="ARBA" id="ARBA00022781"/>
    </source>
</evidence>
<evidence type="ECO:0000256" key="6">
    <source>
        <dbReference type="ARBA" id="ARBA00022989"/>
    </source>
</evidence>
<dbReference type="AlphaFoldDB" id="L1LDD3"/>
<evidence type="ECO:0000313" key="11">
    <source>
        <dbReference type="Proteomes" id="UP000031512"/>
    </source>
</evidence>
<keyword evidence="4 9" id="KW-0812">Transmembrane</keyword>
<evidence type="ECO:0000256" key="9">
    <source>
        <dbReference type="SAM" id="Phobius"/>
    </source>
</evidence>
<comment type="similarity">
    <text evidence="2">Belongs to the V-ATPase e1/e2 subunit family.</text>
</comment>
<dbReference type="Proteomes" id="UP000031512">
    <property type="component" value="Unassembled WGS sequence"/>
</dbReference>
<dbReference type="InterPro" id="IPR008389">
    <property type="entry name" value="ATPase_V0-cplx_e1/e2_su"/>
</dbReference>
<reference evidence="10 11" key="1">
    <citation type="journal article" date="2012" name="BMC Genomics">
        <title>Comparative genomic analysis and phylogenetic position of Theileria equi.</title>
        <authorList>
            <person name="Kappmeyer L.S."/>
            <person name="Thiagarajan M."/>
            <person name="Herndon D.R."/>
            <person name="Ramsay J.D."/>
            <person name="Caler E."/>
            <person name="Djikeng A."/>
            <person name="Gillespie J.J."/>
            <person name="Lau A.O."/>
            <person name="Roalson E.H."/>
            <person name="Silva J.C."/>
            <person name="Silva M.G."/>
            <person name="Suarez C.E."/>
            <person name="Ueti M.W."/>
            <person name="Nene V.M."/>
            <person name="Mealey R.H."/>
            <person name="Knowles D.P."/>
            <person name="Brayton K.A."/>
        </authorList>
    </citation>
    <scope>NUCLEOTIDE SEQUENCE [LARGE SCALE GENOMIC DNA]</scope>
    <source>
        <strain evidence="10 11">WA</strain>
    </source>
</reference>
<dbReference type="VEuPathDB" id="PiroplasmaDB:BEWA_053240"/>
<keyword evidence="8 9" id="KW-0472">Membrane</keyword>